<evidence type="ECO:0000313" key="2">
    <source>
        <dbReference type="Proteomes" id="UP001239111"/>
    </source>
</evidence>
<protein>
    <submittedName>
        <fullName evidence="1">Uncharacterized protein</fullName>
    </submittedName>
</protein>
<gene>
    <name evidence="1" type="ORF">QAD02_008633</name>
</gene>
<accession>A0ACC2N8D9</accession>
<sequence length="564" mass="63477">MSIQIYSLRQIVPKGLRDILIKIKKEYNNVPVYVTENGIPDDGTLDDDQRIEYLKGYMKAMLTAIKDYGCDVRGYTVWSFMDNFKWNSGYSAKGDENLSNARGAGSVMRSRRPRPLAIARLTSFPKLILLKPLLMVILMLSLGMAEAPGALTMSTKIDELATNLTHVSNDHSTDSNRAAIDSNVEISSKQSLERFSAPDIFENDVDAADSNTVETHVRVKRISDALDHPSEKFPIRPIRISARPSSDQHRMSARQAKKVSLGQTNPADENESDYSNAYVDVDADVPGDFLNDELTRKRNHFEDVYPEVTDAPIRTEVLGSFAKLMALCFYVIFETLSNISSVTYKYRNRGVDFMRNLLLQNSKFLSSPQESSTLYIIDDDERARKKRDRGDEEIDDADADTDCIEGDQNVDYYYEDQELSGRVNCKGGKRPRESILPQAEYSSDKKQKIEKRSSSNQKSTVNKKVQHPHPQQINVQFTLSQEPKVSRHTASQQIHSHKGSGQSHTSAAKLKKDSKKKVPEKGRMKGKVKTKKITVPSKKSKSGTQPQSKKNHPVKNGTSEKGMQ</sequence>
<dbReference type="Proteomes" id="UP001239111">
    <property type="component" value="Chromosome 4"/>
</dbReference>
<reference evidence="1" key="1">
    <citation type="submission" date="2023-04" db="EMBL/GenBank/DDBJ databases">
        <title>A chromosome-level genome assembly of the parasitoid wasp Eretmocerus hayati.</title>
        <authorList>
            <person name="Zhong Y."/>
            <person name="Liu S."/>
            <person name="Liu Y."/>
        </authorList>
    </citation>
    <scope>NUCLEOTIDE SEQUENCE</scope>
    <source>
        <strain evidence="1">ZJU_SS_LIU_2023</strain>
    </source>
</reference>
<keyword evidence="2" id="KW-1185">Reference proteome</keyword>
<comment type="caution">
    <text evidence="1">The sequence shown here is derived from an EMBL/GenBank/DDBJ whole genome shotgun (WGS) entry which is preliminary data.</text>
</comment>
<proteinExistence type="predicted"/>
<organism evidence="1 2">
    <name type="scientific">Eretmocerus hayati</name>
    <dbReference type="NCBI Taxonomy" id="131215"/>
    <lineage>
        <taxon>Eukaryota</taxon>
        <taxon>Metazoa</taxon>
        <taxon>Ecdysozoa</taxon>
        <taxon>Arthropoda</taxon>
        <taxon>Hexapoda</taxon>
        <taxon>Insecta</taxon>
        <taxon>Pterygota</taxon>
        <taxon>Neoptera</taxon>
        <taxon>Endopterygota</taxon>
        <taxon>Hymenoptera</taxon>
        <taxon>Apocrita</taxon>
        <taxon>Proctotrupomorpha</taxon>
        <taxon>Chalcidoidea</taxon>
        <taxon>Aphelinidae</taxon>
        <taxon>Aphelininae</taxon>
        <taxon>Eretmocerus</taxon>
    </lineage>
</organism>
<evidence type="ECO:0000313" key="1">
    <source>
        <dbReference type="EMBL" id="KAJ8666971.1"/>
    </source>
</evidence>
<dbReference type="EMBL" id="CM056744">
    <property type="protein sequence ID" value="KAJ8666971.1"/>
    <property type="molecule type" value="Genomic_DNA"/>
</dbReference>
<name>A0ACC2N8D9_9HYME</name>